<keyword evidence="2" id="KW-1185">Reference proteome</keyword>
<protein>
    <submittedName>
        <fullName evidence="1">Unnamed protein product</fullName>
    </submittedName>
</protein>
<dbReference type="Proteomes" id="UP001165064">
    <property type="component" value="Unassembled WGS sequence"/>
</dbReference>
<proteinExistence type="predicted"/>
<organism evidence="1 2">
    <name type="scientific">Ambrosiozyma monospora</name>
    <name type="common">Yeast</name>
    <name type="synonym">Endomycopsis monosporus</name>
    <dbReference type="NCBI Taxonomy" id="43982"/>
    <lineage>
        <taxon>Eukaryota</taxon>
        <taxon>Fungi</taxon>
        <taxon>Dikarya</taxon>
        <taxon>Ascomycota</taxon>
        <taxon>Saccharomycotina</taxon>
        <taxon>Pichiomycetes</taxon>
        <taxon>Pichiales</taxon>
        <taxon>Pichiaceae</taxon>
        <taxon>Ambrosiozyma</taxon>
    </lineage>
</organism>
<name>A0ACB5TWM2_AMBMO</name>
<comment type="caution">
    <text evidence="1">The sequence shown here is derived from an EMBL/GenBank/DDBJ whole genome shotgun (WGS) entry which is preliminary data.</text>
</comment>
<gene>
    <name evidence="1" type="ORF">Amon02_000999000</name>
</gene>
<evidence type="ECO:0000313" key="1">
    <source>
        <dbReference type="EMBL" id="GME96453.1"/>
    </source>
</evidence>
<reference evidence="1" key="1">
    <citation type="submission" date="2023-04" db="EMBL/GenBank/DDBJ databases">
        <title>Ambrosiozyma monospora NBRC 10751.</title>
        <authorList>
            <person name="Ichikawa N."/>
            <person name="Sato H."/>
            <person name="Tonouchi N."/>
        </authorList>
    </citation>
    <scope>NUCLEOTIDE SEQUENCE</scope>
    <source>
        <strain evidence="1">NBRC 10751</strain>
    </source>
</reference>
<accession>A0ACB5TWM2</accession>
<evidence type="ECO:0000313" key="2">
    <source>
        <dbReference type="Proteomes" id="UP001165064"/>
    </source>
</evidence>
<sequence>MNDHNMYTLSQYLKTVDCQDYLQAFVDNDITPDLLPQLDKAALKEMGIEKVGDRLRILILVQLLNMEKLKSLIPLNDMVSTATIGSSSFHKVEKNVWQKQQQVLTPAATPATGKPSANVVTIISQDGRSHQLDISGCFNSTAIKTKALKTLGISKPKVEEWSAYYMEYKTGHSNV</sequence>
<dbReference type="EMBL" id="BSXS01009754">
    <property type="protein sequence ID" value="GME96453.1"/>
    <property type="molecule type" value="Genomic_DNA"/>
</dbReference>